<evidence type="ECO:0000256" key="1">
    <source>
        <dbReference type="SAM" id="MobiDB-lite"/>
    </source>
</evidence>
<sequence>MATVGNSQGLAQRVRMVYDADGVTPLHDNRKQEAIVFEIRNGNVWTRLNDTINGPTDLRNEVYAHLGQPQPAGVQGAWALFTLIRNGARQGNWSQMRENWHSATYLPYLQSLGGAPGVGLGSGARRSRGRGRGAGNAGSGGPVVDL</sequence>
<comment type="caution">
    <text evidence="2">The sequence shown here is derived from an EMBL/GenBank/DDBJ whole genome shotgun (WGS) entry which is preliminary data.</text>
</comment>
<dbReference type="Proteomes" id="UP001345691">
    <property type="component" value="Unassembled WGS sequence"/>
</dbReference>
<proteinExistence type="predicted"/>
<accession>A0ABR0J093</accession>
<feature type="compositionally biased region" description="Gly residues" evidence="1">
    <location>
        <begin position="132"/>
        <end position="146"/>
    </location>
</feature>
<name>A0ABR0J093_9EURO</name>
<dbReference type="EMBL" id="JAVRRF010000030">
    <property type="protein sequence ID" value="KAK5052317.1"/>
    <property type="molecule type" value="Genomic_DNA"/>
</dbReference>
<keyword evidence="3" id="KW-1185">Reference proteome</keyword>
<protein>
    <submittedName>
        <fullName evidence="2">Uncharacterized protein</fullName>
    </submittedName>
</protein>
<evidence type="ECO:0000313" key="2">
    <source>
        <dbReference type="EMBL" id="KAK5052317.1"/>
    </source>
</evidence>
<reference evidence="2 3" key="1">
    <citation type="submission" date="2023-08" db="EMBL/GenBank/DDBJ databases">
        <title>Black Yeasts Isolated from many extreme environments.</title>
        <authorList>
            <person name="Coleine C."/>
            <person name="Stajich J.E."/>
            <person name="Selbmann L."/>
        </authorList>
    </citation>
    <scope>NUCLEOTIDE SEQUENCE [LARGE SCALE GENOMIC DNA]</scope>
    <source>
        <strain evidence="2 3">CCFEE 6328</strain>
    </source>
</reference>
<gene>
    <name evidence="2" type="ORF">LTR69_009853</name>
</gene>
<evidence type="ECO:0000313" key="3">
    <source>
        <dbReference type="Proteomes" id="UP001345691"/>
    </source>
</evidence>
<organism evidence="2 3">
    <name type="scientific">Exophiala sideris</name>
    <dbReference type="NCBI Taxonomy" id="1016849"/>
    <lineage>
        <taxon>Eukaryota</taxon>
        <taxon>Fungi</taxon>
        <taxon>Dikarya</taxon>
        <taxon>Ascomycota</taxon>
        <taxon>Pezizomycotina</taxon>
        <taxon>Eurotiomycetes</taxon>
        <taxon>Chaetothyriomycetidae</taxon>
        <taxon>Chaetothyriales</taxon>
        <taxon>Herpotrichiellaceae</taxon>
        <taxon>Exophiala</taxon>
    </lineage>
</organism>
<feature type="region of interest" description="Disordered" evidence="1">
    <location>
        <begin position="119"/>
        <end position="146"/>
    </location>
</feature>